<dbReference type="Proteomes" id="UP001279553">
    <property type="component" value="Unassembled WGS sequence"/>
</dbReference>
<keyword evidence="4" id="KW-1185">Reference proteome</keyword>
<gene>
    <name evidence="3" type="ORF">SIL87_07765</name>
</gene>
<dbReference type="GO" id="GO:0016757">
    <property type="term" value="F:glycosyltransferase activity"/>
    <property type="evidence" value="ECO:0007669"/>
    <property type="project" value="InterPro"/>
</dbReference>
<dbReference type="PANTHER" id="PTHR46401">
    <property type="entry name" value="GLYCOSYLTRANSFERASE WBBK-RELATED"/>
    <property type="match status" value="1"/>
</dbReference>
<comment type="caution">
    <text evidence="3">The sequence shown here is derived from an EMBL/GenBank/DDBJ whole genome shotgun (WGS) entry which is preliminary data.</text>
</comment>
<evidence type="ECO:0000313" key="3">
    <source>
        <dbReference type="EMBL" id="MDX5930657.1"/>
    </source>
</evidence>
<dbReference type="Pfam" id="PF00534">
    <property type="entry name" value="Glycos_transf_1"/>
    <property type="match status" value="1"/>
</dbReference>
<dbReference type="Gene3D" id="3.40.50.2000">
    <property type="entry name" value="Glycogen Phosphorylase B"/>
    <property type="match status" value="1"/>
</dbReference>
<evidence type="ECO:0000256" key="1">
    <source>
        <dbReference type="ARBA" id="ARBA00022679"/>
    </source>
</evidence>
<dbReference type="EMBL" id="JAWXYB010000018">
    <property type="protein sequence ID" value="MDX5930657.1"/>
    <property type="molecule type" value="Genomic_DNA"/>
</dbReference>
<dbReference type="SUPFAM" id="SSF53756">
    <property type="entry name" value="UDP-Glycosyltransferase/glycogen phosphorylase"/>
    <property type="match status" value="1"/>
</dbReference>
<name>A0AAW9DRG5_ACIAO</name>
<dbReference type="AlphaFoldDB" id="A0AAW9DRG5"/>
<protein>
    <submittedName>
        <fullName evidence="3">Glycosyltransferase family 1 protein</fullName>
    </submittedName>
</protein>
<sequence length="501" mass="54774">MTIWIDVDDLIGYFYAGNRPSGIQRLSFDLACALIDAGEGHIKACRHGPGMPGFTEIDWVDCRTKLSDAMHGAGEHGPVDAAVSQGTDAVAELSAIRRAARGLPLDLRGPVARIYVAERNAFDGLRHFGIAQVHALRAMRDLVVGSWRWVRPRRRIATMMPVAGVHETLPADVAPEPVVVDRPVQFAAGDVLISTGATWQFPHYGAQIDHIRAMGVRFAPFAHDMVPLLFPEWSVKATTEAFERWARGVLTRADVLFANSDATARDVAHYARRTGLVIPPAIKLPMGASFPRAIDPDAPRLHERPFVLFVSTIEPRKNHAGMLRLWRRLIDELPAEQVPDLVLAGRVGWLAHDVVAQAENADWFGGKLRLIQGPSDAELASLYRDCLFTVYPSFYEGWGLPVTEGLSFGRPVAASNRASIPEAGGPFCAYFDPEDMNDAYRVISRMILEPAIVAALEDRIAREFRPPSWADSAAAIIAALGDGREAVTALSDSTALLSRTG</sequence>
<evidence type="ECO:0000259" key="2">
    <source>
        <dbReference type="Pfam" id="PF00534"/>
    </source>
</evidence>
<proteinExistence type="predicted"/>
<dbReference type="RefSeq" id="WP_319613589.1">
    <property type="nucleotide sequence ID" value="NZ_JAWXYB010000018.1"/>
</dbReference>
<keyword evidence="1" id="KW-0808">Transferase</keyword>
<accession>A0AAW9DRG5</accession>
<organism evidence="3 4">
    <name type="scientific">Acidiphilium acidophilum</name>
    <name type="common">Thiobacillus acidophilus</name>
    <dbReference type="NCBI Taxonomy" id="76588"/>
    <lineage>
        <taxon>Bacteria</taxon>
        <taxon>Pseudomonadati</taxon>
        <taxon>Pseudomonadota</taxon>
        <taxon>Alphaproteobacteria</taxon>
        <taxon>Acetobacterales</taxon>
        <taxon>Acidocellaceae</taxon>
        <taxon>Acidiphilium</taxon>
    </lineage>
</organism>
<evidence type="ECO:0000313" key="4">
    <source>
        <dbReference type="Proteomes" id="UP001279553"/>
    </source>
</evidence>
<reference evidence="3 4" key="1">
    <citation type="submission" date="2023-11" db="EMBL/GenBank/DDBJ databases">
        <title>MicrobeMod: A computational toolkit for identifying prokaryotic methylation and restriction-modification with nanopore sequencing.</title>
        <authorList>
            <person name="Crits-Christoph A."/>
            <person name="Kang S.C."/>
            <person name="Lee H."/>
            <person name="Ostrov N."/>
        </authorList>
    </citation>
    <scope>NUCLEOTIDE SEQUENCE [LARGE SCALE GENOMIC DNA]</scope>
    <source>
        <strain evidence="3 4">DSMZ 700</strain>
    </source>
</reference>
<dbReference type="CDD" id="cd03809">
    <property type="entry name" value="GT4_MtfB-like"/>
    <property type="match status" value="1"/>
</dbReference>
<dbReference type="PANTHER" id="PTHR46401:SF2">
    <property type="entry name" value="GLYCOSYLTRANSFERASE WBBK-RELATED"/>
    <property type="match status" value="1"/>
</dbReference>
<dbReference type="InterPro" id="IPR001296">
    <property type="entry name" value="Glyco_trans_1"/>
</dbReference>
<feature type="domain" description="Glycosyl transferase family 1" evidence="2">
    <location>
        <begin position="301"/>
        <end position="447"/>
    </location>
</feature>